<dbReference type="OrthoDB" id="6373546at2759"/>
<sequence length="132" mass="13441">PASASNLLPVLSWTPPTPPVLAVNRQAASSVPAAINQPSTVPPGPLVVVTSSSATIPPADSQSQAARHQVVRKPHTAKVWPASSRSSSRGAAQRQAPSSEQTVSLVCPARPPDPVVQVAGQNLGAEPAAIQE</sequence>
<feature type="region of interest" description="Disordered" evidence="1">
    <location>
        <begin position="55"/>
        <end position="132"/>
    </location>
</feature>
<feature type="non-terminal residue" evidence="2">
    <location>
        <position position="1"/>
    </location>
</feature>
<dbReference type="EMBL" id="LRGB01024348">
    <property type="protein sequence ID" value="KZR96597.1"/>
    <property type="molecule type" value="Genomic_DNA"/>
</dbReference>
<feature type="compositionally biased region" description="Low complexity" evidence="1">
    <location>
        <begin position="81"/>
        <end position="99"/>
    </location>
</feature>
<reference evidence="2 3" key="1">
    <citation type="submission" date="2016-03" db="EMBL/GenBank/DDBJ databases">
        <title>EvidentialGene: Evidence-directed Construction of Genes on Genomes.</title>
        <authorList>
            <person name="Gilbert D.G."/>
            <person name="Choi J.-H."/>
            <person name="Mockaitis K."/>
            <person name="Colbourne J."/>
            <person name="Pfrender M."/>
        </authorList>
    </citation>
    <scope>NUCLEOTIDE SEQUENCE [LARGE SCALE GENOMIC DNA]</scope>
    <source>
        <strain evidence="2 3">Xinb3</strain>
        <tissue evidence="2">Complete organism</tissue>
    </source>
</reference>
<evidence type="ECO:0000313" key="2">
    <source>
        <dbReference type="EMBL" id="KZR96597.1"/>
    </source>
</evidence>
<proteinExistence type="predicted"/>
<gene>
    <name evidence="2" type="ORF">APZ42_008975</name>
</gene>
<accession>A0A164EAH4</accession>
<protein>
    <submittedName>
        <fullName evidence="2">Uncharacterized protein</fullName>
    </submittedName>
</protein>
<feature type="compositionally biased region" description="Polar residues" evidence="1">
    <location>
        <begin position="55"/>
        <end position="66"/>
    </location>
</feature>
<organism evidence="2 3">
    <name type="scientific">Daphnia magna</name>
    <dbReference type="NCBI Taxonomy" id="35525"/>
    <lineage>
        <taxon>Eukaryota</taxon>
        <taxon>Metazoa</taxon>
        <taxon>Ecdysozoa</taxon>
        <taxon>Arthropoda</taxon>
        <taxon>Crustacea</taxon>
        <taxon>Branchiopoda</taxon>
        <taxon>Diplostraca</taxon>
        <taxon>Cladocera</taxon>
        <taxon>Anomopoda</taxon>
        <taxon>Daphniidae</taxon>
        <taxon>Daphnia</taxon>
    </lineage>
</organism>
<evidence type="ECO:0000313" key="3">
    <source>
        <dbReference type="Proteomes" id="UP000076858"/>
    </source>
</evidence>
<evidence type="ECO:0000256" key="1">
    <source>
        <dbReference type="SAM" id="MobiDB-lite"/>
    </source>
</evidence>
<dbReference type="AlphaFoldDB" id="A0A164EAH4"/>
<name>A0A164EAH4_9CRUS</name>
<keyword evidence="3" id="KW-1185">Reference proteome</keyword>
<dbReference type="Proteomes" id="UP000076858">
    <property type="component" value="Unassembled WGS sequence"/>
</dbReference>
<comment type="caution">
    <text evidence="2">The sequence shown here is derived from an EMBL/GenBank/DDBJ whole genome shotgun (WGS) entry which is preliminary data.</text>
</comment>